<keyword evidence="2" id="KW-1185">Reference proteome</keyword>
<evidence type="ECO:0000313" key="1">
    <source>
        <dbReference type="EMBL" id="CAH7684532.1"/>
    </source>
</evidence>
<evidence type="ECO:0000313" key="2">
    <source>
        <dbReference type="Proteomes" id="UP001153365"/>
    </source>
</evidence>
<protein>
    <submittedName>
        <fullName evidence="1">Uncharacterized protein</fullName>
    </submittedName>
</protein>
<organism evidence="1 2">
    <name type="scientific">Phakopsora pachyrhizi</name>
    <name type="common">Asian soybean rust disease fungus</name>
    <dbReference type="NCBI Taxonomy" id="170000"/>
    <lineage>
        <taxon>Eukaryota</taxon>
        <taxon>Fungi</taxon>
        <taxon>Dikarya</taxon>
        <taxon>Basidiomycota</taxon>
        <taxon>Pucciniomycotina</taxon>
        <taxon>Pucciniomycetes</taxon>
        <taxon>Pucciniales</taxon>
        <taxon>Phakopsoraceae</taxon>
        <taxon>Phakopsora</taxon>
    </lineage>
</organism>
<reference evidence="1" key="1">
    <citation type="submission" date="2022-06" db="EMBL/GenBank/DDBJ databases">
        <authorList>
            <consortium name="SYNGENTA / RWTH Aachen University"/>
        </authorList>
    </citation>
    <scope>NUCLEOTIDE SEQUENCE</scope>
</reference>
<gene>
    <name evidence="1" type="ORF">PPACK8108_LOCUS18749</name>
</gene>
<sequence>MEREVVKNSALELLAKQFEVEIKSLIEEKMRSLLDERCNHLTPPKEPGNHIRWPKLKLMEIEIKWVCKLSKETVEGPQVQGSGSSKKRALDLLEFKDAEKFLDSIENQLKLLAEVIGGLEVTELSEGY</sequence>
<name>A0AAV0BCP9_PHAPC</name>
<proteinExistence type="predicted"/>
<dbReference type="Proteomes" id="UP001153365">
    <property type="component" value="Unassembled WGS sequence"/>
</dbReference>
<dbReference type="EMBL" id="CALTRL010005469">
    <property type="protein sequence ID" value="CAH7684532.1"/>
    <property type="molecule type" value="Genomic_DNA"/>
</dbReference>
<accession>A0AAV0BCP9</accession>
<comment type="caution">
    <text evidence="1">The sequence shown here is derived from an EMBL/GenBank/DDBJ whole genome shotgun (WGS) entry which is preliminary data.</text>
</comment>
<dbReference type="AlphaFoldDB" id="A0AAV0BCP9"/>